<dbReference type="EMBL" id="CAJNOG010002245">
    <property type="protein sequence ID" value="CAF1496721.1"/>
    <property type="molecule type" value="Genomic_DNA"/>
</dbReference>
<evidence type="ECO:0000313" key="1">
    <source>
        <dbReference type="EMBL" id="CAF1496721.1"/>
    </source>
</evidence>
<accession>A0A815T073</accession>
<dbReference type="Proteomes" id="UP000663845">
    <property type="component" value="Unassembled WGS sequence"/>
</dbReference>
<proteinExistence type="predicted"/>
<dbReference type="EMBL" id="CAJOAZ010000592">
    <property type="protein sequence ID" value="CAF3679983.1"/>
    <property type="molecule type" value="Genomic_DNA"/>
</dbReference>
<organism evidence="1 3">
    <name type="scientific">Adineta steineri</name>
    <dbReference type="NCBI Taxonomy" id="433720"/>
    <lineage>
        <taxon>Eukaryota</taxon>
        <taxon>Metazoa</taxon>
        <taxon>Spiralia</taxon>
        <taxon>Gnathifera</taxon>
        <taxon>Rotifera</taxon>
        <taxon>Eurotatoria</taxon>
        <taxon>Bdelloidea</taxon>
        <taxon>Adinetida</taxon>
        <taxon>Adinetidae</taxon>
        <taxon>Adineta</taxon>
    </lineage>
</organism>
<protein>
    <submittedName>
        <fullName evidence="1">Uncharacterized protein</fullName>
    </submittedName>
</protein>
<dbReference type="Proteomes" id="UP000663844">
    <property type="component" value="Unassembled WGS sequence"/>
</dbReference>
<sequence length="361" mass="40085">MLVNDNSNVTTFIGSSINDCLCQALSGTSNVVAINYFSNSGTCQFFTSYEPTFEVQVQPTSTLLLIQPLPSNPSCTNVTWLLDTIANAADQYTSVNISAPENIVIDNYDRLVTNEDYGRIIQMNRYNLSITNLISSNTTVAGAISYNNGLYYIGAGGVGYSSSENALLIYNATDMSLIYKLTGDSSYFGPIRECRFLRNNTQMFVLSQVSFSYSLILLYQINSPSNYTLLNRNIQTPAYGAYTIYKVNDTFFYFTLYNANKPIYTLKATANGLNWVVGTFVTQGTQPTLISSVTVDSCGRVWAADQYSYIYIYDAITGALLGTFNEVPQPYYILLLDNYELFVTTAGNKVYRFAPQISCTC</sequence>
<evidence type="ECO:0000313" key="3">
    <source>
        <dbReference type="Proteomes" id="UP000663845"/>
    </source>
</evidence>
<comment type="caution">
    <text evidence="1">The sequence shown here is derived from an EMBL/GenBank/DDBJ whole genome shotgun (WGS) entry which is preliminary data.</text>
</comment>
<name>A0A815T073_9BILA</name>
<reference evidence="1" key="1">
    <citation type="submission" date="2021-02" db="EMBL/GenBank/DDBJ databases">
        <authorList>
            <person name="Nowell W R."/>
        </authorList>
    </citation>
    <scope>NUCLEOTIDE SEQUENCE</scope>
</reference>
<dbReference type="AlphaFoldDB" id="A0A815T073"/>
<dbReference type="SUPFAM" id="SSF75011">
    <property type="entry name" value="3-carboxy-cis,cis-mucoante lactonizing enzyme"/>
    <property type="match status" value="1"/>
</dbReference>
<gene>
    <name evidence="1" type="ORF">JYZ213_LOCUS43242</name>
    <name evidence="2" type="ORF">OXD698_LOCUS10846</name>
</gene>
<evidence type="ECO:0000313" key="2">
    <source>
        <dbReference type="EMBL" id="CAF3679983.1"/>
    </source>
</evidence>